<feature type="domain" description="SusD-like N-terminal" evidence="7">
    <location>
        <begin position="109"/>
        <end position="234"/>
    </location>
</feature>
<dbReference type="SUPFAM" id="SSF48452">
    <property type="entry name" value="TPR-like"/>
    <property type="match status" value="1"/>
</dbReference>
<dbReference type="KEGG" id="ark:D6B99_10440"/>
<dbReference type="EMBL" id="CP032489">
    <property type="protein sequence ID" value="AYD47971.1"/>
    <property type="molecule type" value="Genomic_DNA"/>
</dbReference>
<dbReference type="AlphaFoldDB" id="A0A386HRA9"/>
<dbReference type="Pfam" id="PF14322">
    <property type="entry name" value="SusD-like_3"/>
    <property type="match status" value="1"/>
</dbReference>
<evidence type="ECO:0000256" key="5">
    <source>
        <dbReference type="ARBA" id="ARBA00023237"/>
    </source>
</evidence>
<feature type="domain" description="RagB/SusD" evidence="6">
    <location>
        <begin position="348"/>
        <end position="678"/>
    </location>
</feature>
<keyword evidence="9" id="KW-1185">Reference proteome</keyword>
<dbReference type="Pfam" id="PF07980">
    <property type="entry name" value="SusD_RagB"/>
    <property type="match status" value="1"/>
</dbReference>
<name>A0A386HRA9_9BACT</name>
<dbReference type="InterPro" id="IPR012944">
    <property type="entry name" value="SusD_RagB_dom"/>
</dbReference>
<evidence type="ECO:0000259" key="7">
    <source>
        <dbReference type="Pfam" id="PF14322"/>
    </source>
</evidence>
<evidence type="ECO:0000256" key="4">
    <source>
        <dbReference type="ARBA" id="ARBA00023136"/>
    </source>
</evidence>
<dbReference type="GO" id="GO:0009279">
    <property type="term" value="C:cell outer membrane"/>
    <property type="evidence" value="ECO:0007669"/>
    <property type="project" value="UniProtKB-SubCell"/>
</dbReference>
<accession>A0A386HRA9</accession>
<organism evidence="8 9">
    <name type="scientific">Arachidicoccus soli</name>
    <dbReference type="NCBI Taxonomy" id="2341117"/>
    <lineage>
        <taxon>Bacteria</taxon>
        <taxon>Pseudomonadati</taxon>
        <taxon>Bacteroidota</taxon>
        <taxon>Chitinophagia</taxon>
        <taxon>Chitinophagales</taxon>
        <taxon>Chitinophagaceae</taxon>
        <taxon>Arachidicoccus</taxon>
    </lineage>
</organism>
<evidence type="ECO:0000259" key="6">
    <source>
        <dbReference type="Pfam" id="PF07980"/>
    </source>
</evidence>
<proteinExistence type="inferred from homology"/>
<comment type="similarity">
    <text evidence="2">Belongs to the SusD family.</text>
</comment>
<keyword evidence="5" id="KW-0998">Cell outer membrane</keyword>
<protein>
    <submittedName>
        <fullName evidence="8">RagB/SusD family nutrient uptake outer membrane protein</fullName>
    </submittedName>
</protein>
<dbReference type="Gene3D" id="1.25.40.390">
    <property type="match status" value="1"/>
</dbReference>
<reference evidence="8 9" key="1">
    <citation type="submission" date="2018-09" db="EMBL/GenBank/DDBJ databases">
        <title>Arachidicoccus sp. nov., a bacterium isolated from soil.</title>
        <authorList>
            <person name="Weon H.-Y."/>
            <person name="Kwon S.-W."/>
            <person name="Lee S.A."/>
        </authorList>
    </citation>
    <scope>NUCLEOTIDE SEQUENCE [LARGE SCALE GENOMIC DNA]</scope>
    <source>
        <strain evidence="8 9">KIS59-12</strain>
    </source>
</reference>
<dbReference type="RefSeq" id="WP_119987932.1">
    <property type="nucleotide sequence ID" value="NZ_CP032489.1"/>
</dbReference>
<dbReference type="OrthoDB" id="608091at2"/>
<dbReference type="InterPro" id="IPR011990">
    <property type="entry name" value="TPR-like_helical_dom_sf"/>
</dbReference>
<dbReference type="InterPro" id="IPR033985">
    <property type="entry name" value="SusD-like_N"/>
</dbReference>
<evidence type="ECO:0000313" key="8">
    <source>
        <dbReference type="EMBL" id="AYD47971.1"/>
    </source>
</evidence>
<keyword evidence="3" id="KW-0732">Signal</keyword>
<dbReference type="PROSITE" id="PS51257">
    <property type="entry name" value="PROKAR_LIPOPROTEIN"/>
    <property type="match status" value="1"/>
</dbReference>
<evidence type="ECO:0000256" key="2">
    <source>
        <dbReference type="ARBA" id="ARBA00006275"/>
    </source>
</evidence>
<gene>
    <name evidence="8" type="ORF">D6B99_10440</name>
</gene>
<dbReference type="Proteomes" id="UP000266118">
    <property type="component" value="Chromosome"/>
</dbReference>
<evidence type="ECO:0000313" key="9">
    <source>
        <dbReference type="Proteomes" id="UP000266118"/>
    </source>
</evidence>
<keyword evidence="4" id="KW-0472">Membrane</keyword>
<sequence>MKKITAISIFLVMVTLFISCKKYLKSDQYFNDRMTLDKSFNNEKYIEEWLANSYSYLTGINADVASKGFEPFNFADDIYYGDRDVDYDPTNAGSLSYNRFSLGGYHEGEVNSWDQCYQGIRSASIFIQNIDQATVLTAAQIADYKAQARFVRAYYYWLLLRKYGPIPIIPDGGADYTESYAALALPRNTYEQCAEYIGKEMVLAAKDLPQSRGQLSIARPTKGAALATRAKVFLYAASPLMNGGKVSADFKAKLVDDKGNPLLSVTYDEEKWARAAAAAKDVMQLGVYSLFVAPFHSSGTVTHPATIAPPYNAQYSDKPWPDGWANIDPFESYRTLFDGELSASENPELIFTRGQNQSSEGINVMVVHQLPRIASGWNTHGMTLKQSDAYYMNDGTDAPGKDMEYGKGNGSQRVQGFVTDQDVAAGKYKPLAAGVSLQFANREPRFYASVAYNGSVWHMTNESQQYNKEQQVFYYRGSGNGYTNTMFWLRTGIGIMKYVNPQDTYENGDLGKVVPKAEPAIRYADILLEYAEALNELDGSYNIPSWDSSQTYTIARNLDEMHKGIRPVRIRGGVPDYSDAVYSNKTALRKAIKRERQIELMGEQDRYYDLRRWEDAPEELTLPIYGYNVLMTSNQRDLFHQPVAAFALQSTFADKMYFWPISIEELKRDKRLTQNPGWQTYNN</sequence>
<comment type="subcellular location">
    <subcellularLocation>
        <location evidence="1">Cell outer membrane</location>
    </subcellularLocation>
</comment>
<evidence type="ECO:0000256" key="3">
    <source>
        <dbReference type="ARBA" id="ARBA00022729"/>
    </source>
</evidence>
<evidence type="ECO:0000256" key="1">
    <source>
        <dbReference type="ARBA" id="ARBA00004442"/>
    </source>
</evidence>